<dbReference type="SMART" id="SM00091">
    <property type="entry name" value="PAS"/>
    <property type="match status" value="1"/>
</dbReference>
<dbReference type="InterPro" id="IPR035965">
    <property type="entry name" value="PAS-like_dom_sf"/>
</dbReference>
<dbReference type="CDD" id="cd06225">
    <property type="entry name" value="HAMP"/>
    <property type="match status" value="1"/>
</dbReference>
<dbReference type="CDD" id="cd01949">
    <property type="entry name" value="GGDEF"/>
    <property type="match status" value="1"/>
</dbReference>
<feature type="domain" description="PAS" evidence="3">
    <location>
        <begin position="409"/>
        <end position="481"/>
    </location>
</feature>
<dbReference type="GO" id="GO:0005886">
    <property type="term" value="C:plasma membrane"/>
    <property type="evidence" value="ECO:0007669"/>
    <property type="project" value="TreeGrafter"/>
</dbReference>
<dbReference type="SMART" id="SM00304">
    <property type="entry name" value="HAMP"/>
    <property type="match status" value="1"/>
</dbReference>
<evidence type="ECO:0000313" key="6">
    <source>
        <dbReference type="EMBL" id="SDH05548.1"/>
    </source>
</evidence>
<dbReference type="InterPro" id="IPR029787">
    <property type="entry name" value="Nucleotide_cyclase"/>
</dbReference>
<evidence type="ECO:0000256" key="1">
    <source>
        <dbReference type="ARBA" id="ARBA00012528"/>
    </source>
</evidence>
<dbReference type="EC" id="2.7.7.65" evidence="1"/>
<dbReference type="GO" id="GO:0052621">
    <property type="term" value="F:diguanylate cyclase activity"/>
    <property type="evidence" value="ECO:0007669"/>
    <property type="project" value="UniProtKB-EC"/>
</dbReference>
<dbReference type="RefSeq" id="WP_143130953.1">
    <property type="nucleotide sequence ID" value="NZ_FNCV01000004.1"/>
</dbReference>
<dbReference type="OrthoDB" id="9812260at2"/>
<dbReference type="Proteomes" id="UP000217076">
    <property type="component" value="Unassembled WGS sequence"/>
</dbReference>
<dbReference type="GO" id="GO:0007165">
    <property type="term" value="P:signal transduction"/>
    <property type="evidence" value="ECO:0007669"/>
    <property type="project" value="InterPro"/>
</dbReference>
<reference evidence="7" key="1">
    <citation type="submission" date="2016-10" db="EMBL/GenBank/DDBJ databases">
        <authorList>
            <person name="Varghese N."/>
            <person name="Submissions S."/>
        </authorList>
    </citation>
    <scope>NUCLEOTIDE SEQUENCE [LARGE SCALE GENOMIC DNA]</scope>
    <source>
        <strain evidence="7">930I</strain>
    </source>
</reference>
<dbReference type="PROSITE" id="PS50112">
    <property type="entry name" value="PAS"/>
    <property type="match status" value="1"/>
</dbReference>
<dbReference type="NCBIfam" id="TIGR00254">
    <property type="entry name" value="GGDEF"/>
    <property type="match status" value="1"/>
</dbReference>
<dbReference type="FunFam" id="3.30.70.270:FF:000001">
    <property type="entry name" value="Diguanylate cyclase domain protein"/>
    <property type="match status" value="1"/>
</dbReference>
<accession>A0A1G7ZA19</accession>
<gene>
    <name evidence="6" type="ORF">SAMN05421742_10449</name>
</gene>
<dbReference type="SMART" id="SM00267">
    <property type="entry name" value="GGDEF"/>
    <property type="match status" value="1"/>
</dbReference>
<evidence type="ECO:0000259" key="5">
    <source>
        <dbReference type="PROSITE" id="PS50887"/>
    </source>
</evidence>
<name>A0A1G7ZA19_9PROT</name>
<dbReference type="STRING" id="83401.SAMN05421742_10449"/>
<dbReference type="PANTHER" id="PTHR45138">
    <property type="entry name" value="REGULATORY COMPONENTS OF SENSORY TRANSDUCTION SYSTEM"/>
    <property type="match status" value="1"/>
</dbReference>
<comment type="catalytic activity">
    <reaction evidence="2">
        <text>2 GTP = 3',3'-c-di-GMP + 2 diphosphate</text>
        <dbReference type="Rhea" id="RHEA:24898"/>
        <dbReference type="ChEBI" id="CHEBI:33019"/>
        <dbReference type="ChEBI" id="CHEBI:37565"/>
        <dbReference type="ChEBI" id="CHEBI:58805"/>
        <dbReference type="EC" id="2.7.7.65"/>
    </reaction>
</comment>
<dbReference type="PANTHER" id="PTHR45138:SF9">
    <property type="entry name" value="DIGUANYLATE CYCLASE DGCM-RELATED"/>
    <property type="match status" value="1"/>
</dbReference>
<dbReference type="InterPro" id="IPR000160">
    <property type="entry name" value="GGDEF_dom"/>
</dbReference>
<dbReference type="Gene3D" id="6.10.340.10">
    <property type="match status" value="1"/>
</dbReference>
<dbReference type="AlphaFoldDB" id="A0A1G7ZA19"/>
<dbReference type="InterPro" id="IPR013656">
    <property type="entry name" value="PAS_4"/>
</dbReference>
<dbReference type="SUPFAM" id="SSF55785">
    <property type="entry name" value="PYP-like sensor domain (PAS domain)"/>
    <property type="match status" value="1"/>
</dbReference>
<evidence type="ECO:0000313" key="7">
    <source>
        <dbReference type="Proteomes" id="UP000217076"/>
    </source>
</evidence>
<dbReference type="Pfam" id="PF00672">
    <property type="entry name" value="HAMP"/>
    <property type="match status" value="1"/>
</dbReference>
<dbReference type="InterPro" id="IPR000014">
    <property type="entry name" value="PAS"/>
</dbReference>
<dbReference type="Pfam" id="PF00990">
    <property type="entry name" value="GGDEF"/>
    <property type="match status" value="1"/>
</dbReference>
<dbReference type="PROSITE" id="PS50887">
    <property type="entry name" value="GGDEF"/>
    <property type="match status" value="1"/>
</dbReference>
<evidence type="ECO:0000259" key="3">
    <source>
        <dbReference type="PROSITE" id="PS50112"/>
    </source>
</evidence>
<evidence type="ECO:0000259" key="4">
    <source>
        <dbReference type="PROSITE" id="PS50885"/>
    </source>
</evidence>
<organism evidence="6 7">
    <name type="scientific">Roseospirillum parvum</name>
    <dbReference type="NCBI Taxonomy" id="83401"/>
    <lineage>
        <taxon>Bacteria</taxon>
        <taxon>Pseudomonadati</taxon>
        <taxon>Pseudomonadota</taxon>
        <taxon>Alphaproteobacteria</taxon>
        <taxon>Rhodospirillales</taxon>
        <taxon>Rhodospirillaceae</taxon>
        <taxon>Roseospirillum</taxon>
    </lineage>
</organism>
<dbReference type="Gene3D" id="3.30.450.20">
    <property type="entry name" value="PAS domain"/>
    <property type="match status" value="2"/>
</dbReference>
<dbReference type="EMBL" id="FNCV01000004">
    <property type="protein sequence ID" value="SDH05548.1"/>
    <property type="molecule type" value="Genomic_DNA"/>
</dbReference>
<dbReference type="PROSITE" id="PS50885">
    <property type="entry name" value="HAMP"/>
    <property type="match status" value="1"/>
</dbReference>
<dbReference type="Gene3D" id="3.30.70.270">
    <property type="match status" value="1"/>
</dbReference>
<dbReference type="InterPro" id="IPR043128">
    <property type="entry name" value="Rev_trsase/Diguanyl_cyclase"/>
</dbReference>
<evidence type="ECO:0000256" key="2">
    <source>
        <dbReference type="ARBA" id="ARBA00034247"/>
    </source>
</evidence>
<dbReference type="SUPFAM" id="SSF55073">
    <property type="entry name" value="Nucleotide cyclase"/>
    <property type="match status" value="1"/>
</dbReference>
<sequence>MPARFQPRLTIRARLAIITLAGLVVLGGLGLFTVRGAYRALEVAYGQSMAETAQAMLGQIGGSVVARLDQLERLSDRAEVTARMRAANRRPLDAGPDTVLSELLRDAFIDAERRRFGRSVFAQVVLIDRRGLVVAATDPPARPLLADRTWWRGAMARGRHVGGLAYDPLLDAHGLVVAVRLDDARGQPLGVAKALLSAGWIIREAAQAAQLAGNTDIHLVTADTRQIFSTRPFRFLEHVDDRRYVRASRAATGNGAGGDDFVQVTEGGRARVYAFASSRSAPALGHLGWTLFVGRDARQVLAPAEALELRISVAYAVVLLAGLFAAGLLARSLARPVLRIRDAASKIAEGDLEQRVDLKRDDEIGDLAAAFNLMSDRLRDSYHALTAEIAVRQKAEADMAAQAHRALESEIELNTLIESTDDFIWFVDREGRLVLWNSAVSDYRAQRGKGPVRRGITAADMLPADKAAEWEELYRRTLSGERPIIELELSDGRHQTFAFAPMMREGEVIGASVFSRDITVRRAMERQLEQLASTDPLTGASNRRRFMKQAQVEWERSQRYDSPLSLLMIDIDHFKSINDTHGHAIGDKVLKAMVMECIARLRGTDLLGRLGGEEFAVLLPQTPAAAAAQTAERLRQALAELSVATDNGPLRFTVSLGLACRVGAEDTVEECLRRADAALYKAKAGGRDRLVVDPSASGVALESDRGLAS</sequence>
<dbReference type="GO" id="GO:0043709">
    <property type="term" value="P:cell adhesion involved in single-species biofilm formation"/>
    <property type="evidence" value="ECO:0007669"/>
    <property type="project" value="TreeGrafter"/>
</dbReference>
<dbReference type="Pfam" id="PF08448">
    <property type="entry name" value="PAS_4"/>
    <property type="match status" value="1"/>
</dbReference>
<keyword evidence="7" id="KW-1185">Reference proteome</keyword>
<dbReference type="GO" id="GO:1902201">
    <property type="term" value="P:negative regulation of bacterial-type flagellum-dependent cell motility"/>
    <property type="evidence" value="ECO:0007669"/>
    <property type="project" value="TreeGrafter"/>
</dbReference>
<proteinExistence type="predicted"/>
<feature type="domain" description="HAMP" evidence="4">
    <location>
        <begin position="331"/>
        <end position="383"/>
    </location>
</feature>
<protein>
    <recommendedName>
        <fullName evidence="1">diguanylate cyclase</fullName>
        <ecNumber evidence="1">2.7.7.65</ecNumber>
    </recommendedName>
</protein>
<dbReference type="InterPro" id="IPR003660">
    <property type="entry name" value="HAMP_dom"/>
</dbReference>
<dbReference type="NCBIfam" id="TIGR00229">
    <property type="entry name" value="sensory_box"/>
    <property type="match status" value="1"/>
</dbReference>
<dbReference type="InterPro" id="IPR050469">
    <property type="entry name" value="Diguanylate_Cyclase"/>
</dbReference>
<dbReference type="SUPFAM" id="SSF158472">
    <property type="entry name" value="HAMP domain-like"/>
    <property type="match status" value="1"/>
</dbReference>
<feature type="domain" description="GGDEF" evidence="5">
    <location>
        <begin position="562"/>
        <end position="695"/>
    </location>
</feature>